<sequence length="49" mass="5645">MAKTNYSFEKRQRELAKKKQQDTKQAKKKAVRENLKPGDTGRDPSEGHS</sequence>
<comment type="caution">
    <text evidence="2">The sequence shown here is derived from an EMBL/GenBank/DDBJ whole genome shotgun (WGS) entry which is preliminary data.</text>
</comment>
<evidence type="ECO:0000313" key="3">
    <source>
        <dbReference type="Proteomes" id="UP001156670"/>
    </source>
</evidence>
<dbReference type="RefSeq" id="WP_284321209.1">
    <property type="nucleotide sequence ID" value="NZ_BSOB01000018.1"/>
</dbReference>
<dbReference type="EMBL" id="BSOB01000018">
    <property type="protein sequence ID" value="GLQ93500.1"/>
    <property type="molecule type" value="Genomic_DNA"/>
</dbReference>
<evidence type="ECO:0000313" key="2">
    <source>
        <dbReference type="EMBL" id="GLQ93500.1"/>
    </source>
</evidence>
<reference evidence="3" key="1">
    <citation type="journal article" date="2019" name="Int. J. Syst. Evol. Microbiol.">
        <title>The Global Catalogue of Microorganisms (GCM) 10K type strain sequencing project: providing services to taxonomists for standard genome sequencing and annotation.</title>
        <authorList>
            <consortium name="The Broad Institute Genomics Platform"/>
            <consortium name="The Broad Institute Genome Sequencing Center for Infectious Disease"/>
            <person name="Wu L."/>
            <person name="Ma J."/>
        </authorList>
    </citation>
    <scope>NUCLEOTIDE SEQUENCE [LARGE SCALE GENOMIC DNA]</scope>
    <source>
        <strain evidence="3">NBRC 111980</strain>
    </source>
</reference>
<gene>
    <name evidence="2" type="ORF">GCM10007901_24510</name>
</gene>
<keyword evidence="3" id="KW-1185">Reference proteome</keyword>
<feature type="region of interest" description="Disordered" evidence="1">
    <location>
        <begin position="1"/>
        <end position="49"/>
    </location>
</feature>
<feature type="compositionally biased region" description="Basic and acidic residues" evidence="1">
    <location>
        <begin position="8"/>
        <end position="49"/>
    </location>
</feature>
<name>A0ABQ5XP41_9GAMM</name>
<proteinExistence type="predicted"/>
<accession>A0ABQ5XP41</accession>
<evidence type="ECO:0008006" key="4">
    <source>
        <dbReference type="Google" id="ProtNLM"/>
    </source>
</evidence>
<evidence type="ECO:0000256" key="1">
    <source>
        <dbReference type="SAM" id="MobiDB-lite"/>
    </source>
</evidence>
<dbReference type="Proteomes" id="UP001156670">
    <property type="component" value="Unassembled WGS sequence"/>
</dbReference>
<organism evidence="2 3">
    <name type="scientific">Dyella acidisoli</name>
    <dbReference type="NCBI Taxonomy" id="1867834"/>
    <lineage>
        <taxon>Bacteria</taxon>
        <taxon>Pseudomonadati</taxon>
        <taxon>Pseudomonadota</taxon>
        <taxon>Gammaproteobacteria</taxon>
        <taxon>Lysobacterales</taxon>
        <taxon>Rhodanobacteraceae</taxon>
        <taxon>Dyella</taxon>
    </lineage>
</organism>
<protein>
    <recommendedName>
        <fullName evidence="4">DUF2986 domain-containing protein</fullName>
    </recommendedName>
</protein>